<dbReference type="RefSeq" id="WP_211853637.1">
    <property type="nucleotide sequence ID" value="NZ_JAAGBB010000019.1"/>
</dbReference>
<dbReference type="PIRSF" id="PIRSF017082">
    <property type="entry name" value="YflP"/>
    <property type="match status" value="1"/>
</dbReference>
<gene>
    <name evidence="3" type="ORF">GXW71_16515</name>
</gene>
<comment type="similarity">
    <text evidence="1">Belongs to the UPF0065 (bug) family.</text>
</comment>
<name>A0ABS5F0A3_9PROT</name>
<dbReference type="InterPro" id="IPR005064">
    <property type="entry name" value="BUG"/>
</dbReference>
<proteinExistence type="inferred from homology"/>
<evidence type="ECO:0000313" key="3">
    <source>
        <dbReference type="EMBL" id="MBR0665964.1"/>
    </source>
</evidence>
<dbReference type="InterPro" id="IPR042100">
    <property type="entry name" value="Bug_dom1"/>
</dbReference>
<dbReference type="InterPro" id="IPR006311">
    <property type="entry name" value="TAT_signal"/>
</dbReference>
<dbReference type="Gene3D" id="3.40.190.150">
    <property type="entry name" value="Bordetella uptake gene, domain 1"/>
    <property type="match status" value="1"/>
</dbReference>
<keyword evidence="4" id="KW-1185">Reference proteome</keyword>
<dbReference type="PROSITE" id="PS51318">
    <property type="entry name" value="TAT"/>
    <property type="match status" value="1"/>
</dbReference>
<dbReference type="EMBL" id="JAAGBB010000019">
    <property type="protein sequence ID" value="MBR0665964.1"/>
    <property type="molecule type" value="Genomic_DNA"/>
</dbReference>
<keyword evidence="2" id="KW-0732">Signal</keyword>
<feature type="chain" id="PRO_5046194096" evidence="2">
    <location>
        <begin position="29"/>
        <end position="329"/>
    </location>
</feature>
<sequence>MSNTCGRRSLLAGLLGGLALPAVTSATAYPNRPIRVIVPFGPGGASDFVGRILQPKLGEALGQPVVIENRTGAAGNIGMDAAARAAPDGYTLFLGNVGTLAINPTVFGRTLRVRPTIDFAPISLVADTPDILIVGPGMPVDSVREFVARAKANPGRISYASPGSGSLNRLEMERLRQIEGLEMIHVPYAAGAGQAATDMLTGAVAGGFITLSSALGHVQGGRLKGLAVTTARRVPALPEVPTMEESGYPGFVSGSWQGLLAPAGTPPEIIARLHAVTSEALRQPEVVQRYATGGVEPVVSRAPEEFGAYIAAEAQRWGEVAERAGATAE</sequence>
<dbReference type="CDD" id="cd13578">
    <property type="entry name" value="PBP2_Bug27"/>
    <property type="match status" value="1"/>
</dbReference>
<evidence type="ECO:0000256" key="1">
    <source>
        <dbReference type="ARBA" id="ARBA00006987"/>
    </source>
</evidence>
<dbReference type="Pfam" id="PF03401">
    <property type="entry name" value="TctC"/>
    <property type="match status" value="1"/>
</dbReference>
<dbReference type="PANTHER" id="PTHR42928:SF5">
    <property type="entry name" value="BLR1237 PROTEIN"/>
    <property type="match status" value="1"/>
</dbReference>
<protein>
    <submittedName>
        <fullName evidence="3">Tripartite tricarboxylate transporter substrate binding protein</fullName>
    </submittedName>
</protein>
<evidence type="ECO:0000313" key="4">
    <source>
        <dbReference type="Proteomes" id="UP001196870"/>
    </source>
</evidence>
<reference evidence="4" key="1">
    <citation type="journal article" date="2021" name="Syst. Appl. Microbiol.">
        <title>Roseomonas hellenica sp. nov., isolated from roots of wild-growing Alkanna tinctoria.</title>
        <authorList>
            <person name="Rat A."/>
            <person name="Naranjo H.D."/>
            <person name="Lebbe L."/>
            <person name="Cnockaert M."/>
            <person name="Krigas N."/>
            <person name="Grigoriadou K."/>
            <person name="Maloupa E."/>
            <person name="Willems A."/>
        </authorList>
    </citation>
    <scope>NUCLEOTIDE SEQUENCE [LARGE SCALE GENOMIC DNA]</scope>
    <source>
        <strain evidence="4">LMG 31523</strain>
    </source>
</reference>
<comment type="caution">
    <text evidence="3">The sequence shown here is derived from an EMBL/GenBank/DDBJ whole genome shotgun (WGS) entry which is preliminary data.</text>
</comment>
<evidence type="ECO:0000256" key="2">
    <source>
        <dbReference type="SAM" id="SignalP"/>
    </source>
</evidence>
<dbReference type="Proteomes" id="UP001196870">
    <property type="component" value="Unassembled WGS sequence"/>
</dbReference>
<dbReference type="SUPFAM" id="SSF53850">
    <property type="entry name" value="Periplasmic binding protein-like II"/>
    <property type="match status" value="1"/>
</dbReference>
<accession>A0ABS5F0A3</accession>
<dbReference type="PANTHER" id="PTHR42928">
    <property type="entry name" value="TRICARBOXYLATE-BINDING PROTEIN"/>
    <property type="match status" value="1"/>
</dbReference>
<feature type="signal peptide" evidence="2">
    <location>
        <begin position="1"/>
        <end position="28"/>
    </location>
</feature>
<dbReference type="Gene3D" id="3.40.190.10">
    <property type="entry name" value="Periplasmic binding protein-like II"/>
    <property type="match status" value="1"/>
</dbReference>
<organism evidence="3 4">
    <name type="scientific">Plastoroseomonas hellenica</name>
    <dbReference type="NCBI Taxonomy" id="2687306"/>
    <lineage>
        <taxon>Bacteria</taxon>
        <taxon>Pseudomonadati</taxon>
        <taxon>Pseudomonadota</taxon>
        <taxon>Alphaproteobacteria</taxon>
        <taxon>Acetobacterales</taxon>
        <taxon>Acetobacteraceae</taxon>
        <taxon>Plastoroseomonas</taxon>
    </lineage>
</organism>